<dbReference type="EMBL" id="MOMC01000022">
    <property type="protein sequence ID" value="ONH30903.1"/>
    <property type="molecule type" value="Genomic_DNA"/>
</dbReference>
<gene>
    <name evidence="2" type="ORF">BL253_11955</name>
</gene>
<feature type="transmembrane region" description="Helical" evidence="1">
    <location>
        <begin position="99"/>
        <end position="118"/>
    </location>
</feature>
<evidence type="ECO:0000313" key="3">
    <source>
        <dbReference type="Proteomes" id="UP000188929"/>
    </source>
</evidence>
<reference evidence="3" key="1">
    <citation type="submission" date="2016-10" db="EMBL/GenBank/DDBJ databases">
        <title>Frankia sp. NRRL B-16386 Genome sequencing.</title>
        <authorList>
            <person name="Ghodhbane-Gtari F."/>
            <person name="Swanson E."/>
            <person name="Gueddou A."/>
            <person name="Hezbri K."/>
            <person name="Ktari K."/>
            <person name="Nouioui I."/>
            <person name="Morris K."/>
            <person name="Simpson S."/>
            <person name="Abebe-Akele F."/>
            <person name="Thomas K."/>
            <person name="Gtari M."/>
            <person name="Tisa L.S."/>
        </authorList>
    </citation>
    <scope>NUCLEOTIDE SEQUENCE [LARGE SCALE GENOMIC DNA]</scope>
    <source>
        <strain evidence="3">NRRL B-16386</strain>
    </source>
</reference>
<feature type="transmembrane region" description="Helical" evidence="1">
    <location>
        <begin position="42"/>
        <end position="63"/>
    </location>
</feature>
<organism evidence="2 3">
    <name type="scientific">Pseudofrankia asymbiotica</name>
    <dbReference type="NCBI Taxonomy" id="1834516"/>
    <lineage>
        <taxon>Bacteria</taxon>
        <taxon>Bacillati</taxon>
        <taxon>Actinomycetota</taxon>
        <taxon>Actinomycetes</taxon>
        <taxon>Frankiales</taxon>
        <taxon>Frankiaceae</taxon>
        <taxon>Pseudofrankia</taxon>
    </lineage>
</organism>
<name>A0A1V2ICI5_9ACTN</name>
<evidence type="ECO:0000256" key="1">
    <source>
        <dbReference type="SAM" id="Phobius"/>
    </source>
</evidence>
<dbReference type="AlphaFoldDB" id="A0A1V2ICI5"/>
<feature type="transmembrane region" description="Helical" evidence="1">
    <location>
        <begin position="16"/>
        <end position="35"/>
    </location>
</feature>
<dbReference type="Proteomes" id="UP000188929">
    <property type="component" value="Unassembled WGS sequence"/>
</dbReference>
<accession>A0A1V2ICI5</accession>
<evidence type="ECO:0000313" key="2">
    <source>
        <dbReference type="EMBL" id="ONH30903.1"/>
    </source>
</evidence>
<keyword evidence="1" id="KW-1133">Transmembrane helix</keyword>
<proteinExistence type="predicted"/>
<feature type="transmembrane region" description="Helical" evidence="1">
    <location>
        <begin position="69"/>
        <end position="87"/>
    </location>
</feature>
<sequence>MGHASDQRGSLPLNRGPLAVAIGNASLLCVGYVMLGWRRLAVAVGLVTFVLVILLATAFQTVWFELVFLAWWLAQIAHSWFLAGGWPRRRRRAGGRTPLITALVLALPVLAAVALLRFDVARINADVAGAVRDGDCARATEALDRRSAAHYLADAPGAVSGDATGKVCARLRAIAAQFDDALDGDKGALAQGFTGLSAILADAPDHERLVDGVLSGFLDRLPVHDACDTETILDGLRARKPTGDLLDRASGVVPRLAPAAIVGCGDSLLASSDWEPARTQYQRLLDQYPGDKLAGKATDGIRKATQQVELAHVRELLGTGSGGGQPAYCSNPAPYSGAAPHGGDGPYRTLLRGDNTYVGQLPAEWLTDDVANAVLVVCAGAKEYGDTVRTCSYETHFGVFGSKDVAFKKIAVPIRVYEVQTGRLVSDLRVQVNGPNCPSTISYTSYGYVDTGPPSEMYVDASDADVTAAVRGALAPVIAP</sequence>
<protein>
    <submittedName>
        <fullName evidence="2">Uncharacterized protein</fullName>
    </submittedName>
</protein>
<keyword evidence="3" id="KW-1185">Reference proteome</keyword>
<keyword evidence="1" id="KW-0812">Transmembrane</keyword>
<comment type="caution">
    <text evidence="2">The sequence shown here is derived from an EMBL/GenBank/DDBJ whole genome shotgun (WGS) entry which is preliminary data.</text>
</comment>
<keyword evidence="1" id="KW-0472">Membrane</keyword>